<feature type="non-terminal residue" evidence="1">
    <location>
        <position position="36"/>
    </location>
</feature>
<keyword evidence="2" id="KW-1185">Reference proteome</keyword>
<proteinExistence type="predicted"/>
<dbReference type="EMBL" id="BLLF01002220">
    <property type="protein sequence ID" value="GFH23222.1"/>
    <property type="molecule type" value="Genomic_DNA"/>
</dbReference>
<feature type="non-terminal residue" evidence="1">
    <location>
        <position position="1"/>
    </location>
</feature>
<evidence type="ECO:0000313" key="2">
    <source>
        <dbReference type="Proteomes" id="UP000485058"/>
    </source>
</evidence>
<accession>A0A6A0A200</accession>
<gene>
    <name evidence="1" type="ORF">HaLaN_20807</name>
</gene>
<comment type="caution">
    <text evidence="1">The sequence shown here is derived from an EMBL/GenBank/DDBJ whole genome shotgun (WGS) entry which is preliminary data.</text>
</comment>
<name>A0A6A0A200_HAELA</name>
<protein>
    <submittedName>
        <fullName evidence="1">Uncharacterized protein</fullName>
    </submittedName>
</protein>
<reference evidence="1 2" key="1">
    <citation type="submission" date="2020-02" db="EMBL/GenBank/DDBJ databases">
        <title>Draft genome sequence of Haematococcus lacustris strain NIES-144.</title>
        <authorList>
            <person name="Morimoto D."/>
            <person name="Nakagawa S."/>
            <person name="Yoshida T."/>
            <person name="Sawayama S."/>
        </authorList>
    </citation>
    <scope>NUCLEOTIDE SEQUENCE [LARGE SCALE GENOMIC DNA]</scope>
    <source>
        <strain evidence="1 2">NIES-144</strain>
    </source>
</reference>
<organism evidence="1 2">
    <name type="scientific">Haematococcus lacustris</name>
    <name type="common">Green alga</name>
    <name type="synonym">Haematococcus pluvialis</name>
    <dbReference type="NCBI Taxonomy" id="44745"/>
    <lineage>
        <taxon>Eukaryota</taxon>
        <taxon>Viridiplantae</taxon>
        <taxon>Chlorophyta</taxon>
        <taxon>core chlorophytes</taxon>
        <taxon>Chlorophyceae</taxon>
        <taxon>CS clade</taxon>
        <taxon>Chlamydomonadales</taxon>
        <taxon>Haematococcaceae</taxon>
        <taxon>Haematococcus</taxon>
    </lineage>
</organism>
<sequence length="36" mass="4114">MSINRQHPEQRVCATWVPEAGYDDIQLMEPIEGIDA</sequence>
<dbReference type="AlphaFoldDB" id="A0A6A0A200"/>
<evidence type="ECO:0000313" key="1">
    <source>
        <dbReference type="EMBL" id="GFH23222.1"/>
    </source>
</evidence>
<dbReference type="Proteomes" id="UP000485058">
    <property type="component" value="Unassembled WGS sequence"/>
</dbReference>